<accession>A0A8H4NE02</accession>
<dbReference type="EMBL" id="WWBZ02000009">
    <property type="protein sequence ID" value="KAF4311697.1"/>
    <property type="molecule type" value="Genomic_DNA"/>
</dbReference>
<sequence length="457" mass="52322">MPKLVDEAELHRSFADVSLSEDDNGGDGPPRKRLKLEYAPSGPQEPGSKEFMPLIDLATPSDDEVTLAGDDRMLSEAVQTATNHLQIRPSPSNFPRSLCDGWDPPMPPTFERTALDQLLREKDVQKTKCSHERSDEFVMISLRDFRIYRPAALPGTKTKTNRQLELEPLHHLKTGTGCDHLLFDGVISVGEVQHYIEGVPFETVAVEGYGDTSMHSVGQHISIQSRAAAAKDIWYFLETPSPEYLSYHRPFLWVADFAKHVIDYIAKHEKVSLSDFRSRFYDWISQLHSSDELFQKWLSDFGRTDFRQAVISYTEYLIKESWAVFRGSLNDPLWADISFTSTESDSKTKIRGSEKTLLTPYVFESFRHISPLTRFFEVHKPDKHVEIAWNSRKDALGFIDAQHAQDLALDEIITKGDIKKNDFIVVRPDEETIWKDGSQVWYAFVQNVREDRHGKLS</sequence>
<organism evidence="3 4">
    <name type="scientific">Botryosphaeria dothidea</name>
    <dbReference type="NCBI Taxonomy" id="55169"/>
    <lineage>
        <taxon>Eukaryota</taxon>
        <taxon>Fungi</taxon>
        <taxon>Dikarya</taxon>
        <taxon>Ascomycota</taxon>
        <taxon>Pezizomycotina</taxon>
        <taxon>Dothideomycetes</taxon>
        <taxon>Dothideomycetes incertae sedis</taxon>
        <taxon>Botryosphaeriales</taxon>
        <taxon>Botryosphaeriaceae</taxon>
        <taxon>Botryosphaeria</taxon>
    </lineage>
</organism>
<dbReference type="Proteomes" id="UP000572817">
    <property type="component" value="Unassembled WGS sequence"/>
</dbReference>
<name>A0A8H4NE02_9PEZI</name>
<dbReference type="OrthoDB" id="5376140at2759"/>
<dbReference type="Pfam" id="PF25423">
    <property type="entry name" value="DUF7893"/>
    <property type="match status" value="1"/>
</dbReference>
<dbReference type="AlphaFoldDB" id="A0A8H4NE02"/>
<evidence type="ECO:0000259" key="2">
    <source>
        <dbReference type="Pfam" id="PF25423"/>
    </source>
</evidence>
<evidence type="ECO:0000313" key="3">
    <source>
        <dbReference type="EMBL" id="KAF4311697.1"/>
    </source>
</evidence>
<keyword evidence="4" id="KW-1185">Reference proteome</keyword>
<feature type="domain" description="DUF7893" evidence="2">
    <location>
        <begin position="250"/>
        <end position="337"/>
    </location>
</feature>
<proteinExistence type="predicted"/>
<gene>
    <name evidence="3" type="ORF">GTA08_BOTSDO12762</name>
</gene>
<evidence type="ECO:0000256" key="1">
    <source>
        <dbReference type="SAM" id="MobiDB-lite"/>
    </source>
</evidence>
<protein>
    <recommendedName>
        <fullName evidence="2">DUF7893 domain-containing protein</fullName>
    </recommendedName>
</protein>
<feature type="region of interest" description="Disordered" evidence="1">
    <location>
        <begin position="15"/>
        <end position="50"/>
    </location>
</feature>
<evidence type="ECO:0000313" key="4">
    <source>
        <dbReference type="Proteomes" id="UP000572817"/>
    </source>
</evidence>
<comment type="caution">
    <text evidence="3">The sequence shown here is derived from an EMBL/GenBank/DDBJ whole genome shotgun (WGS) entry which is preliminary data.</text>
</comment>
<dbReference type="InterPro" id="IPR057215">
    <property type="entry name" value="DUF7893"/>
</dbReference>
<reference evidence="3" key="1">
    <citation type="submission" date="2020-04" db="EMBL/GenBank/DDBJ databases">
        <title>Genome Assembly and Annotation of Botryosphaeria dothidea sdau 11-99, a Latent Pathogen of Apple Fruit Ring Rot in China.</title>
        <authorList>
            <person name="Yu C."/>
            <person name="Diao Y."/>
            <person name="Lu Q."/>
            <person name="Zhao J."/>
            <person name="Cui S."/>
            <person name="Peng C."/>
            <person name="He B."/>
            <person name="Liu H."/>
        </authorList>
    </citation>
    <scope>NUCLEOTIDE SEQUENCE [LARGE SCALE GENOMIC DNA]</scope>
    <source>
        <strain evidence="3">Sdau11-99</strain>
    </source>
</reference>